<dbReference type="PRINTS" id="PR00081">
    <property type="entry name" value="GDHRDH"/>
</dbReference>
<comment type="caution">
    <text evidence="3">The sequence shown here is derived from an EMBL/GenBank/DDBJ whole genome shotgun (WGS) entry which is preliminary data.</text>
</comment>
<proteinExistence type="inferred from homology"/>
<reference evidence="3" key="1">
    <citation type="submission" date="2021-01" db="EMBL/GenBank/DDBJ databases">
        <title>Genome public.</title>
        <authorList>
            <person name="Liu C."/>
            <person name="Sun Q."/>
        </authorList>
    </citation>
    <scope>NUCLEOTIDE SEQUENCE</scope>
    <source>
        <strain evidence="3">YIM B02565</strain>
    </source>
</reference>
<gene>
    <name evidence="3" type="ORF">JK634_06105</name>
</gene>
<dbReference type="PANTHER" id="PTHR48107">
    <property type="entry name" value="NADPH-DEPENDENT ALDEHYDE REDUCTASE-LIKE PROTEIN, CHLOROPLASTIC-RELATED"/>
    <property type="match status" value="1"/>
</dbReference>
<dbReference type="GO" id="GO:0008206">
    <property type="term" value="P:bile acid metabolic process"/>
    <property type="evidence" value="ECO:0007669"/>
    <property type="project" value="UniProtKB-ARBA"/>
</dbReference>
<dbReference type="Pfam" id="PF13561">
    <property type="entry name" value="adh_short_C2"/>
    <property type="match status" value="1"/>
</dbReference>
<dbReference type="PANTHER" id="PTHR48107:SF16">
    <property type="entry name" value="NADPH-DEPENDENT ALDEHYDE REDUCTASE 1, CHLOROPLASTIC"/>
    <property type="match status" value="1"/>
</dbReference>
<name>A0A937FH76_9CLOT</name>
<evidence type="ECO:0000313" key="3">
    <source>
        <dbReference type="EMBL" id="MBL4931371.1"/>
    </source>
</evidence>
<dbReference type="Gene3D" id="3.40.50.720">
    <property type="entry name" value="NAD(P)-binding Rossmann-like Domain"/>
    <property type="match status" value="1"/>
</dbReference>
<dbReference type="InterPro" id="IPR002347">
    <property type="entry name" value="SDR_fam"/>
</dbReference>
<dbReference type="PROSITE" id="PS00061">
    <property type="entry name" value="ADH_SHORT"/>
    <property type="match status" value="1"/>
</dbReference>
<dbReference type="GO" id="GO:0016614">
    <property type="term" value="F:oxidoreductase activity, acting on CH-OH group of donors"/>
    <property type="evidence" value="ECO:0007669"/>
    <property type="project" value="UniProtKB-ARBA"/>
</dbReference>
<dbReference type="EMBL" id="JAESWA010000019">
    <property type="protein sequence ID" value="MBL4931371.1"/>
    <property type="molecule type" value="Genomic_DNA"/>
</dbReference>
<dbReference type="RefSeq" id="WP_202766752.1">
    <property type="nucleotide sequence ID" value="NZ_JAESWA010000019.1"/>
</dbReference>
<sequence>MNESTNFPTKFPAQHQGIQPGIEKDMNPLPIYQTQGYGIGSGRLKDKVMLITGGDSGIGRAVSIAAAREGAKVSIVYFNEEEDALKTKSEIEAIGGECLLVKGDITKKDFCTTAITETINRFSSINILVSNAAVQFPQNKIEDISEEQLRRTFETNVFGAFFMIQEAITHMKKGDSIIITTSITAYNGHETLIDYSSTKGALTTLTRSLATNLVSKGIRVNAVAPGPVWTPLIPSSFDEKKVEKFGTDNPLGRAAQPIELAGAYIFLASQDASFINGATIHVNGGAMVVI</sequence>
<keyword evidence="2" id="KW-0560">Oxidoreductase</keyword>
<organism evidence="3 4">
    <name type="scientific">Clostridium paridis</name>
    <dbReference type="NCBI Taxonomy" id="2803863"/>
    <lineage>
        <taxon>Bacteria</taxon>
        <taxon>Bacillati</taxon>
        <taxon>Bacillota</taxon>
        <taxon>Clostridia</taxon>
        <taxon>Eubacteriales</taxon>
        <taxon>Clostridiaceae</taxon>
        <taxon>Clostridium</taxon>
    </lineage>
</organism>
<comment type="similarity">
    <text evidence="1">Belongs to the short-chain dehydrogenases/reductases (SDR) family.</text>
</comment>
<keyword evidence="4" id="KW-1185">Reference proteome</keyword>
<dbReference type="FunFam" id="3.40.50.720:FF:000084">
    <property type="entry name" value="Short-chain dehydrogenase reductase"/>
    <property type="match status" value="1"/>
</dbReference>
<dbReference type="InterPro" id="IPR020904">
    <property type="entry name" value="Sc_DH/Rdtase_CS"/>
</dbReference>
<evidence type="ECO:0000256" key="2">
    <source>
        <dbReference type="ARBA" id="ARBA00023002"/>
    </source>
</evidence>
<dbReference type="Proteomes" id="UP000623681">
    <property type="component" value="Unassembled WGS sequence"/>
</dbReference>
<dbReference type="SUPFAM" id="SSF51735">
    <property type="entry name" value="NAD(P)-binding Rossmann-fold domains"/>
    <property type="match status" value="1"/>
</dbReference>
<protein>
    <submittedName>
        <fullName evidence="3">SDR family oxidoreductase</fullName>
    </submittedName>
</protein>
<evidence type="ECO:0000313" key="4">
    <source>
        <dbReference type="Proteomes" id="UP000623681"/>
    </source>
</evidence>
<accession>A0A937FH76</accession>
<dbReference type="AlphaFoldDB" id="A0A937FH76"/>
<evidence type="ECO:0000256" key="1">
    <source>
        <dbReference type="ARBA" id="ARBA00006484"/>
    </source>
</evidence>
<dbReference type="InterPro" id="IPR036291">
    <property type="entry name" value="NAD(P)-bd_dom_sf"/>
</dbReference>